<evidence type="ECO:0000313" key="2">
    <source>
        <dbReference type="EMBL" id="OXA38247.1"/>
    </source>
</evidence>
<keyword evidence="1" id="KW-0812">Transmembrane</keyword>
<proteinExistence type="predicted"/>
<feature type="transmembrane region" description="Helical" evidence="1">
    <location>
        <begin position="47"/>
        <end position="70"/>
    </location>
</feature>
<feature type="transmembrane region" description="Helical" evidence="1">
    <location>
        <begin position="158"/>
        <end position="184"/>
    </location>
</feature>
<evidence type="ECO:0000256" key="1">
    <source>
        <dbReference type="SAM" id="Phobius"/>
    </source>
</evidence>
<feature type="transmembrane region" description="Helical" evidence="1">
    <location>
        <begin position="325"/>
        <end position="348"/>
    </location>
</feature>
<dbReference type="Proteomes" id="UP000198287">
    <property type="component" value="Unassembled WGS sequence"/>
</dbReference>
<feature type="transmembrane region" description="Helical" evidence="1">
    <location>
        <begin position="205"/>
        <end position="223"/>
    </location>
</feature>
<accession>A0A226D0J4</accession>
<reference evidence="2 3" key="1">
    <citation type="submission" date="2015-12" db="EMBL/GenBank/DDBJ databases">
        <title>The genome of Folsomia candida.</title>
        <authorList>
            <person name="Faddeeva A."/>
            <person name="Derks M.F."/>
            <person name="Anvar Y."/>
            <person name="Smit S."/>
            <person name="Van Straalen N."/>
            <person name="Roelofs D."/>
        </authorList>
    </citation>
    <scope>NUCLEOTIDE SEQUENCE [LARGE SCALE GENOMIC DNA]</scope>
    <source>
        <strain evidence="2 3">VU population</strain>
        <tissue evidence="2">Whole body</tissue>
    </source>
</reference>
<evidence type="ECO:0000313" key="3">
    <source>
        <dbReference type="Proteomes" id="UP000198287"/>
    </source>
</evidence>
<keyword evidence="1" id="KW-0472">Membrane</keyword>
<keyword evidence="3" id="KW-1185">Reference proteome</keyword>
<dbReference type="EMBL" id="LNIX01000047">
    <property type="protein sequence ID" value="OXA38247.1"/>
    <property type="molecule type" value="Genomic_DNA"/>
</dbReference>
<gene>
    <name evidence="2" type="ORF">Fcan01_27042</name>
</gene>
<feature type="transmembrane region" description="Helical" evidence="1">
    <location>
        <begin position="86"/>
        <end position="106"/>
    </location>
</feature>
<protein>
    <submittedName>
        <fullName evidence="2">Uncharacterized protein</fullName>
    </submittedName>
</protein>
<organism evidence="2 3">
    <name type="scientific">Folsomia candida</name>
    <name type="common">Springtail</name>
    <dbReference type="NCBI Taxonomy" id="158441"/>
    <lineage>
        <taxon>Eukaryota</taxon>
        <taxon>Metazoa</taxon>
        <taxon>Ecdysozoa</taxon>
        <taxon>Arthropoda</taxon>
        <taxon>Hexapoda</taxon>
        <taxon>Collembola</taxon>
        <taxon>Entomobryomorpha</taxon>
        <taxon>Isotomoidea</taxon>
        <taxon>Isotomidae</taxon>
        <taxon>Proisotominae</taxon>
        <taxon>Folsomia</taxon>
    </lineage>
</organism>
<sequence>MPTPLTFKMIDYTFKTTSYLPTMPIEYQAEPLAMNFTRITSANWRQFWPWLFLGYGMIGIVGLGSTAYVVTRQLIRPSPDVTLKHLFTYVIMLASGSVVVGIVYYIQKYGECAINRLYRLFEFNEEFEAVKYEEMAKSGVKKAKKYPIWRNETGTLDYFGISVAAMLLPLPSIPLIVALFSFLANLTVYKYMVRDFISTAMYNWIPMRVTIHVVSAIITYVSIAECLRLITIMGIVSIGPVQMTLRAIQQLGKVELEGWRTNQTRIQNIQSVYLKFVQIKILEQTLHGGESSFIFLLIQTGIRLAAASLYGMMKLHSVLPLGFYMLFPFAAFAVLGISQQLLPVVVSVHVNSKRILKRWTKKLDGSQGHWEDKHLRRQFQALRPLTIVAGLNGFVFFVLDQKMKSQFVTSILDDTINLLISLPQLD</sequence>
<dbReference type="AlphaFoldDB" id="A0A226D0J4"/>
<keyword evidence="1" id="KW-1133">Transmembrane helix</keyword>
<comment type="caution">
    <text evidence="2">The sequence shown here is derived from an EMBL/GenBank/DDBJ whole genome shotgun (WGS) entry which is preliminary data.</text>
</comment>
<name>A0A226D0J4_FOLCA</name>
<feature type="transmembrane region" description="Helical" evidence="1">
    <location>
        <begin position="381"/>
        <end position="399"/>
    </location>
</feature>